<dbReference type="GO" id="GO:0016787">
    <property type="term" value="F:hydrolase activity"/>
    <property type="evidence" value="ECO:0007669"/>
    <property type="project" value="UniProtKB-KW"/>
</dbReference>
<evidence type="ECO:0000259" key="3">
    <source>
        <dbReference type="Pfam" id="PF13860"/>
    </source>
</evidence>
<dbReference type="PANTHER" id="PTHR43037">
    <property type="entry name" value="UNNAMED PRODUCT-RELATED"/>
    <property type="match status" value="1"/>
</dbReference>
<organism evidence="4">
    <name type="scientific">marine metagenome</name>
    <dbReference type="NCBI Taxonomy" id="408172"/>
    <lineage>
        <taxon>unclassified sequences</taxon>
        <taxon>metagenomes</taxon>
        <taxon>ecological metagenomes</taxon>
    </lineage>
</organism>
<reference evidence="4" key="1">
    <citation type="submission" date="2018-05" db="EMBL/GenBank/DDBJ databases">
        <authorList>
            <person name="Lanie J.A."/>
            <person name="Ng W.-L."/>
            <person name="Kazmierczak K.M."/>
            <person name="Andrzejewski T.M."/>
            <person name="Davidsen T.M."/>
            <person name="Wayne K.J."/>
            <person name="Tettelin H."/>
            <person name="Glass J.I."/>
            <person name="Rusch D."/>
            <person name="Podicherti R."/>
            <person name="Tsui H.-C.T."/>
            <person name="Winkler M.E."/>
        </authorList>
    </citation>
    <scope>NUCLEOTIDE SEQUENCE</scope>
</reference>
<evidence type="ECO:0000313" key="4">
    <source>
        <dbReference type="EMBL" id="SVA80763.1"/>
    </source>
</evidence>
<proteinExistence type="predicted"/>
<dbReference type="SUPFAM" id="SSF53474">
    <property type="entry name" value="alpha/beta-Hydrolases"/>
    <property type="match status" value="1"/>
</dbReference>
<keyword evidence="2" id="KW-0378">Hydrolase</keyword>
<gene>
    <name evidence="4" type="ORF">METZ01_LOCUS133617</name>
</gene>
<keyword evidence="1" id="KW-0732">Signal</keyword>
<feature type="domain" description="FlgD/Vpr Ig-like" evidence="3">
    <location>
        <begin position="472"/>
        <end position="528"/>
    </location>
</feature>
<dbReference type="Gene3D" id="3.40.50.1820">
    <property type="entry name" value="alpha/beta hydrolase"/>
    <property type="match status" value="1"/>
</dbReference>
<evidence type="ECO:0000256" key="2">
    <source>
        <dbReference type="ARBA" id="ARBA00022801"/>
    </source>
</evidence>
<dbReference type="Pfam" id="PF13860">
    <property type="entry name" value="FlgD_ig"/>
    <property type="match status" value="1"/>
</dbReference>
<evidence type="ECO:0000256" key="1">
    <source>
        <dbReference type="ARBA" id="ARBA00022729"/>
    </source>
</evidence>
<dbReference type="PANTHER" id="PTHR43037:SF5">
    <property type="entry name" value="FERULOYL ESTERASE"/>
    <property type="match status" value="1"/>
</dbReference>
<dbReference type="Gene3D" id="2.60.40.4070">
    <property type="match status" value="1"/>
</dbReference>
<dbReference type="InterPro" id="IPR025965">
    <property type="entry name" value="FlgD/Vpr_Ig-like"/>
</dbReference>
<accession>A0A381YVZ7</accession>
<dbReference type="InterPro" id="IPR050955">
    <property type="entry name" value="Plant_Biomass_Hydrol_Est"/>
</dbReference>
<sequence length="541" mass="60785">MNKKVILLLIYCSMCIAIADQINFSHDGWGREAYLYKPSCIPDDPDEDFEPLPLVFMIHGLGGEGEDNYSFSALAEDSCFMVVFPSGIYNTWNAGPGMPFSHDIDDNSYFDALIDYIYNNYPLDTNRVYLTGHSMGGFMASHMNCTSTSFTAYGGSGGSIYDGYAVGNEYEELCDIGSGTYPNPMIISHGTGDNVVPYEWAIFNLYHFQLLNRCQGVVPWPYDYPWPGLQDIGYYWNDPEDDFDDIINSVLSTADTLEHTGIIERYQWSKGCLGGQSALEAIVLPDEAHAWHQTWNSAINTPLEHWNFLRQFSKDEMGPILDSLVLPASETLDNDYYVSGETTPISILAIDNYSVASMTISFSGFINIEGFDLTMSFDTDDRLLDLETGVVLDPNIFTDFYETVQVSIVDHDGNEKVYDLETLQELGLYQQMAVVNNINTSTDEDMMGPETFALHQNYPNPFNPETNISYDLPEDGFVSIAIYDMRGGLVKTLVNDVQTSGYRAIKWDGTNHHGQKVSAGLYMYQLKTNDIVQTKKMAFLK</sequence>
<dbReference type="AlphaFoldDB" id="A0A381YVZ7"/>
<dbReference type="NCBIfam" id="TIGR04183">
    <property type="entry name" value="Por_Secre_tail"/>
    <property type="match status" value="1"/>
</dbReference>
<dbReference type="EMBL" id="UINC01019110">
    <property type="protein sequence ID" value="SVA80763.1"/>
    <property type="molecule type" value="Genomic_DNA"/>
</dbReference>
<name>A0A381YVZ7_9ZZZZ</name>
<dbReference type="InterPro" id="IPR026444">
    <property type="entry name" value="Secre_tail"/>
</dbReference>
<dbReference type="InterPro" id="IPR029058">
    <property type="entry name" value="AB_hydrolase_fold"/>
</dbReference>
<protein>
    <recommendedName>
        <fullName evidence="3">FlgD/Vpr Ig-like domain-containing protein</fullName>
    </recommendedName>
</protein>